<proteinExistence type="inferred from homology"/>
<dbReference type="Pfam" id="PF00107">
    <property type="entry name" value="ADH_zinc_N"/>
    <property type="match status" value="1"/>
</dbReference>
<comment type="caution">
    <text evidence="6">The sequence shown here is derived from an EMBL/GenBank/DDBJ whole genome shotgun (WGS) entry which is preliminary data.</text>
</comment>
<dbReference type="InterPro" id="IPR036291">
    <property type="entry name" value="NAD(P)-bd_dom_sf"/>
</dbReference>
<dbReference type="InterPro" id="IPR050129">
    <property type="entry name" value="Zn_alcohol_dh"/>
</dbReference>
<dbReference type="AlphaFoldDB" id="A0AAV8VRI6"/>
<protein>
    <recommendedName>
        <fullName evidence="5">Enoyl reductase (ER) domain-containing protein</fullName>
    </recommendedName>
</protein>
<dbReference type="GO" id="GO:0008270">
    <property type="term" value="F:zinc ion binding"/>
    <property type="evidence" value="ECO:0007669"/>
    <property type="project" value="InterPro"/>
</dbReference>
<evidence type="ECO:0000313" key="6">
    <source>
        <dbReference type="EMBL" id="KAJ8916642.1"/>
    </source>
</evidence>
<gene>
    <name evidence="6" type="ORF">NQ315_000287</name>
</gene>
<dbReference type="EMBL" id="JANEYG010000041">
    <property type="protein sequence ID" value="KAJ8916642.1"/>
    <property type="molecule type" value="Genomic_DNA"/>
</dbReference>
<comment type="similarity">
    <text evidence="4">Belongs to the zinc-containing alcohol dehydrogenase family.</text>
</comment>
<name>A0AAV8VRI6_9CUCU</name>
<comment type="cofactor">
    <cofactor evidence="4">
        <name>Zn(2+)</name>
        <dbReference type="ChEBI" id="CHEBI:29105"/>
    </cofactor>
</comment>
<evidence type="ECO:0000256" key="3">
    <source>
        <dbReference type="ARBA" id="ARBA00023002"/>
    </source>
</evidence>
<evidence type="ECO:0000256" key="2">
    <source>
        <dbReference type="ARBA" id="ARBA00022833"/>
    </source>
</evidence>
<keyword evidence="2 4" id="KW-0862">Zinc</keyword>
<dbReference type="SUPFAM" id="SSF50129">
    <property type="entry name" value="GroES-like"/>
    <property type="match status" value="1"/>
</dbReference>
<organism evidence="6 7">
    <name type="scientific">Exocentrus adspersus</name>
    <dbReference type="NCBI Taxonomy" id="1586481"/>
    <lineage>
        <taxon>Eukaryota</taxon>
        <taxon>Metazoa</taxon>
        <taxon>Ecdysozoa</taxon>
        <taxon>Arthropoda</taxon>
        <taxon>Hexapoda</taxon>
        <taxon>Insecta</taxon>
        <taxon>Pterygota</taxon>
        <taxon>Neoptera</taxon>
        <taxon>Endopterygota</taxon>
        <taxon>Coleoptera</taxon>
        <taxon>Polyphaga</taxon>
        <taxon>Cucujiformia</taxon>
        <taxon>Chrysomeloidea</taxon>
        <taxon>Cerambycidae</taxon>
        <taxon>Lamiinae</taxon>
        <taxon>Acanthocinini</taxon>
        <taxon>Exocentrus</taxon>
    </lineage>
</organism>
<feature type="domain" description="Enoyl reductase (ER)" evidence="5">
    <location>
        <begin position="9"/>
        <end position="343"/>
    </location>
</feature>
<keyword evidence="3" id="KW-0560">Oxidoreductase</keyword>
<dbReference type="GO" id="GO:0016491">
    <property type="term" value="F:oxidoreductase activity"/>
    <property type="evidence" value="ECO:0007669"/>
    <property type="project" value="UniProtKB-KW"/>
</dbReference>
<dbReference type="SUPFAM" id="SSF51735">
    <property type="entry name" value="NAD(P)-binding Rossmann-fold domains"/>
    <property type="match status" value="1"/>
</dbReference>
<accession>A0AAV8VRI6</accession>
<evidence type="ECO:0000256" key="4">
    <source>
        <dbReference type="RuleBase" id="RU361277"/>
    </source>
</evidence>
<dbReference type="Gene3D" id="3.90.180.10">
    <property type="entry name" value="Medium-chain alcohol dehydrogenases, catalytic domain"/>
    <property type="match status" value="1"/>
</dbReference>
<dbReference type="InterPro" id="IPR013154">
    <property type="entry name" value="ADH-like_N"/>
</dbReference>
<dbReference type="InterPro" id="IPR020843">
    <property type="entry name" value="ER"/>
</dbReference>
<evidence type="ECO:0000259" key="5">
    <source>
        <dbReference type="SMART" id="SM00829"/>
    </source>
</evidence>
<dbReference type="PANTHER" id="PTHR43401:SF2">
    <property type="entry name" value="L-THREONINE 3-DEHYDROGENASE"/>
    <property type="match status" value="1"/>
</dbReference>
<dbReference type="SMART" id="SM00829">
    <property type="entry name" value="PKS_ER"/>
    <property type="match status" value="1"/>
</dbReference>
<keyword evidence="7" id="KW-1185">Reference proteome</keyword>
<reference evidence="6 7" key="1">
    <citation type="journal article" date="2023" name="Insect Mol. Biol.">
        <title>Genome sequencing provides insights into the evolution of gene families encoding plant cell wall-degrading enzymes in longhorned beetles.</title>
        <authorList>
            <person name="Shin N.R."/>
            <person name="Okamura Y."/>
            <person name="Kirsch R."/>
            <person name="Pauchet Y."/>
        </authorList>
    </citation>
    <scope>NUCLEOTIDE SEQUENCE [LARGE SCALE GENOMIC DNA]</scope>
    <source>
        <strain evidence="6">EAD_L_NR</strain>
    </source>
</reference>
<dbReference type="PROSITE" id="PS00059">
    <property type="entry name" value="ADH_ZINC"/>
    <property type="match status" value="1"/>
</dbReference>
<dbReference type="Gene3D" id="3.40.50.720">
    <property type="entry name" value="NAD(P)-binding Rossmann-like Domain"/>
    <property type="match status" value="1"/>
</dbReference>
<sequence>MEAVRFTLKTRKLELVKIPVPKLLGEDEVLVKVAYSGFCGTDLHIMQGEYPVDHDKPVTLGHEYSGTVAEVGSSVHDLKKGDRVAVDPNDGCHCCNFCRSGAYHHCADTGAGAQNKIGTFHDGGWAEYAVALRRQVHKLPESITLKQAALTEPISCLTHGWDIVSPINVGERILVLGAGIIGNLWACALHLQGHRKVTVSEPNPVRLELLRQLDTGFDLVTPAELYQRLDAPFYDVVVDCSGNAAAVEASVNLVQKGGKLCCFGVAPTGAEIRLKPFDLYMKEMKIYGVRTNPYSFPKALGLMEAMGDRYLNYDALGVKTLSLGQYNEAIDILKKGIVAKVVFEF</sequence>
<evidence type="ECO:0000313" key="7">
    <source>
        <dbReference type="Proteomes" id="UP001159042"/>
    </source>
</evidence>
<dbReference type="InterPro" id="IPR011032">
    <property type="entry name" value="GroES-like_sf"/>
</dbReference>
<keyword evidence="1 4" id="KW-0479">Metal-binding</keyword>
<dbReference type="Proteomes" id="UP001159042">
    <property type="component" value="Unassembled WGS sequence"/>
</dbReference>
<dbReference type="InterPro" id="IPR013149">
    <property type="entry name" value="ADH-like_C"/>
</dbReference>
<dbReference type="InterPro" id="IPR002328">
    <property type="entry name" value="ADH_Zn_CS"/>
</dbReference>
<dbReference type="PANTHER" id="PTHR43401">
    <property type="entry name" value="L-THREONINE 3-DEHYDROGENASE"/>
    <property type="match status" value="1"/>
</dbReference>
<dbReference type="Pfam" id="PF08240">
    <property type="entry name" value="ADH_N"/>
    <property type="match status" value="1"/>
</dbReference>
<evidence type="ECO:0000256" key="1">
    <source>
        <dbReference type="ARBA" id="ARBA00022723"/>
    </source>
</evidence>